<dbReference type="PANTHER" id="PTHR32196">
    <property type="entry name" value="ABC TRANSPORTER PERMEASE PROTEIN YPHD-RELATED-RELATED"/>
    <property type="match status" value="1"/>
</dbReference>
<dbReference type="RefSeq" id="WP_230755949.1">
    <property type="nucleotide sequence ID" value="NZ_JAINWA010000003.1"/>
</dbReference>
<dbReference type="AlphaFoldDB" id="A0AAE3EIM6"/>
<evidence type="ECO:0000313" key="8">
    <source>
        <dbReference type="Proteomes" id="UP001198163"/>
    </source>
</evidence>
<feature type="transmembrane region" description="Helical" evidence="6">
    <location>
        <begin position="212"/>
        <end position="230"/>
    </location>
</feature>
<evidence type="ECO:0000256" key="3">
    <source>
        <dbReference type="ARBA" id="ARBA00022692"/>
    </source>
</evidence>
<dbReference type="GO" id="GO:0022857">
    <property type="term" value="F:transmembrane transporter activity"/>
    <property type="evidence" value="ECO:0007669"/>
    <property type="project" value="InterPro"/>
</dbReference>
<feature type="transmembrane region" description="Helical" evidence="6">
    <location>
        <begin position="261"/>
        <end position="284"/>
    </location>
</feature>
<evidence type="ECO:0000256" key="2">
    <source>
        <dbReference type="ARBA" id="ARBA00022475"/>
    </source>
</evidence>
<proteinExistence type="predicted"/>
<sequence length="300" mass="31685">MIQGILIEGLVFGIMALAVFITFRVLDFADMTVDGSFPLGAAIMAILLTLGWNPFLAILLAFAGGAAAGAITAVIHSKLKIPGLLAGILTMTMLYSINLRILGNKANLSLLKYETLFTKIKTIAAPFMKSDHAVLLFLVAAVALILVLVNLFFHTDFGITLGALGSNPQMITSQGMNPEVVKLIGICFSNGLVGIAGALACMYQGFADVNSGTGTVVAGLASVMIGEFLLKSNRIELLTLRVVLGSILYRAIMYAGRSYGYLVGLTANDLKLITGVLIIACLIVSKQGKTSFFKSKAAKK</sequence>
<protein>
    <submittedName>
        <fullName evidence="7">ABC transporter permease</fullName>
    </submittedName>
</protein>
<dbReference type="Pfam" id="PF02653">
    <property type="entry name" value="BPD_transp_2"/>
    <property type="match status" value="1"/>
</dbReference>
<gene>
    <name evidence="7" type="ORF">K7J14_10490</name>
</gene>
<reference evidence="7" key="1">
    <citation type="submission" date="2021-08" db="EMBL/GenBank/DDBJ databases">
        <title>Comparative analyses of Brucepasteria parasyntrophica and Teretinema zuelzerae.</title>
        <authorList>
            <person name="Song Y."/>
            <person name="Brune A."/>
        </authorList>
    </citation>
    <scope>NUCLEOTIDE SEQUENCE</scope>
    <source>
        <strain evidence="7">DSM 1903</strain>
    </source>
</reference>
<keyword evidence="8" id="KW-1185">Reference proteome</keyword>
<dbReference type="EMBL" id="JAINWA010000003">
    <property type="protein sequence ID" value="MCD1655126.1"/>
    <property type="molecule type" value="Genomic_DNA"/>
</dbReference>
<name>A0AAE3EIM6_9SPIR</name>
<keyword evidence="4 6" id="KW-1133">Transmembrane helix</keyword>
<feature type="transmembrane region" description="Helical" evidence="6">
    <location>
        <begin position="83"/>
        <end position="103"/>
    </location>
</feature>
<feature type="transmembrane region" description="Helical" evidence="6">
    <location>
        <begin position="133"/>
        <end position="153"/>
    </location>
</feature>
<evidence type="ECO:0000256" key="4">
    <source>
        <dbReference type="ARBA" id="ARBA00022989"/>
    </source>
</evidence>
<feature type="transmembrane region" description="Helical" evidence="6">
    <location>
        <begin position="237"/>
        <end position="255"/>
    </location>
</feature>
<dbReference type="InterPro" id="IPR001851">
    <property type="entry name" value="ABC_transp_permease"/>
</dbReference>
<feature type="transmembrane region" description="Helical" evidence="6">
    <location>
        <begin position="180"/>
        <end position="206"/>
    </location>
</feature>
<accession>A0AAE3EIM6</accession>
<dbReference type="GO" id="GO:0005886">
    <property type="term" value="C:plasma membrane"/>
    <property type="evidence" value="ECO:0007669"/>
    <property type="project" value="UniProtKB-SubCell"/>
</dbReference>
<organism evidence="7 8">
    <name type="scientific">Teretinema zuelzerae</name>
    <dbReference type="NCBI Taxonomy" id="156"/>
    <lineage>
        <taxon>Bacteria</taxon>
        <taxon>Pseudomonadati</taxon>
        <taxon>Spirochaetota</taxon>
        <taxon>Spirochaetia</taxon>
        <taxon>Spirochaetales</taxon>
        <taxon>Treponemataceae</taxon>
        <taxon>Teretinema</taxon>
    </lineage>
</organism>
<comment type="subcellular location">
    <subcellularLocation>
        <location evidence="1">Cell membrane</location>
        <topology evidence="1">Multi-pass membrane protein</topology>
    </subcellularLocation>
</comment>
<keyword evidence="2" id="KW-1003">Cell membrane</keyword>
<keyword evidence="5 6" id="KW-0472">Membrane</keyword>
<evidence type="ECO:0000256" key="1">
    <source>
        <dbReference type="ARBA" id="ARBA00004651"/>
    </source>
</evidence>
<comment type="caution">
    <text evidence="7">The sequence shown here is derived from an EMBL/GenBank/DDBJ whole genome shotgun (WGS) entry which is preliminary data.</text>
</comment>
<dbReference type="PANTHER" id="PTHR32196:SF69">
    <property type="entry name" value="BRANCHED-CHAIN AMINO ACID TRANSPORT SYSTEM, PERMEASE PROTEIN"/>
    <property type="match status" value="1"/>
</dbReference>
<feature type="transmembrane region" description="Helical" evidence="6">
    <location>
        <begin position="6"/>
        <end position="26"/>
    </location>
</feature>
<keyword evidence="3 6" id="KW-0812">Transmembrane</keyword>
<dbReference type="Proteomes" id="UP001198163">
    <property type="component" value="Unassembled WGS sequence"/>
</dbReference>
<evidence type="ECO:0000313" key="7">
    <source>
        <dbReference type="EMBL" id="MCD1655126.1"/>
    </source>
</evidence>
<evidence type="ECO:0000256" key="5">
    <source>
        <dbReference type="ARBA" id="ARBA00023136"/>
    </source>
</evidence>
<evidence type="ECO:0000256" key="6">
    <source>
        <dbReference type="SAM" id="Phobius"/>
    </source>
</evidence>
<dbReference type="CDD" id="cd06574">
    <property type="entry name" value="TM_PBP1_branched-chain-AA_like"/>
    <property type="match status" value="1"/>
</dbReference>